<reference evidence="2 3" key="1">
    <citation type="submission" date="2019-03" db="EMBL/GenBank/DDBJ databases">
        <title>First draft genome of Liparis tanakae, snailfish: a comprehensive survey of snailfish specific genes.</title>
        <authorList>
            <person name="Kim W."/>
            <person name="Song I."/>
            <person name="Jeong J.-H."/>
            <person name="Kim D."/>
            <person name="Kim S."/>
            <person name="Ryu S."/>
            <person name="Song J.Y."/>
            <person name="Lee S.K."/>
        </authorList>
    </citation>
    <scope>NUCLEOTIDE SEQUENCE [LARGE SCALE GENOMIC DNA]</scope>
    <source>
        <tissue evidence="2">Muscle</tissue>
    </source>
</reference>
<sequence length="179" mass="19083">MPLLHRVHGGGVRDPTEQAGDQEGPVPTARPPGRRRPSGSGSFPSCILKDTTFRSGRRGPCVGVLHISSLRSPQSSTPLQVWFLETHFLLTHLKPQSEDKHGGSSHRPLQADGGIPFTYCGRFASFLQATLAAAMFQSLGQTSSSSPSPASGRKSVTTPEAASTLLLNLGRRSAVTRSR</sequence>
<feature type="region of interest" description="Disordered" evidence="1">
    <location>
        <begin position="140"/>
        <end position="179"/>
    </location>
</feature>
<name>A0A4Z2EU72_9TELE</name>
<accession>A0A4Z2EU72</accession>
<dbReference type="AlphaFoldDB" id="A0A4Z2EU72"/>
<proteinExistence type="predicted"/>
<evidence type="ECO:0000256" key="1">
    <source>
        <dbReference type="SAM" id="MobiDB-lite"/>
    </source>
</evidence>
<organism evidence="2 3">
    <name type="scientific">Liparis tanakae</name>
    <name type="common">Tanaka's snailfish</name>
    <dbReference type="NCBI Taxonomy" id="230148"/>
    <lineage>
        <taxon>Eukaryota</taxon>
        <taxon>Metazoa</taxon>
        <taxon>Chordata</taxon>
        <taxon>Craniata</taxon>
        <taxon>Vertebrata</taxon>
        <taxon>Euteleostomi</taxon>
        <taxon>Actinopterygii</taxon>
        <taxon>Neopterygii</taxon>
        <taxon>Teleostei</taxon>
        <taxon>Neoteleostei</taxon>
        <taxon>Acanthomorphata</taxon>
        <taxon>Eupercaria</taxon>
        <taxon>Perciformes</taxon>
        <taxon>Cottioidei</taxon>
        <taxon>Cottales</taxon>
        <taxon>Liparidae</taxon>
        <taxon>Liparis</taxon>
    </lineage>
</organism>
<gene>
    <name evidence="2" type="ORF">EYF80_057508</name>
</gene>
<evidence type="ECO:0000313" key="3">
    <source>
        <dbReference type="Proteomes" id="UP000314294"/>
    </source>
</evidence>
<evidence type="ECO:0000313" key="2">
    <source>
        <dbReference type="EMBL" id="TNN32333.1"/>
    </source>
</evidence>
<keyword evidence="3" id="KW-1185">Reference proteome</keyword>
<dbReference type="Proteomes" id="UP000314294">
    <property type="component" value="Unassembled WGS sequence"/>
</dbReference>
<comment type="caution">
    <text evidence="2">The sequence shown here is derived from an EMBL/GenBank/DDBJ whole genome shotgun (WGS) entry which is preliminary data.</text>
</comment>
<dbReference type="EMBL" id="SRLO01002767">
    <property type="protein sequence ID" value="TNN32333.1"/>
    <property type="molecule type" value="Genomic_DNA"/>
</dbReference>
<protein>
    <submittedName>
        <fullName evidence="2">Uncharacterized protein</fullName>
    </submittedName>
</protein>
<feature type="region of interest" description="Disordered" evidence="1">
    <location>
        <begin position="1"/>
        <end position="46"/>
    </location>
</feature>